<evidence type="ECO:0000313" key="3">
    <source>
        <dbReference type="Proteomes" id="UP001203342"/>
    </source>
</evidence>
<dbReference type="RefSeq" id="WP_250580469.1">
    <property type="nucleotide sequence ID" value="NZ_JAMLJN010000002.1"/>
</dbReference>
<dbReference type="EMBL" id="JAMLJN010000002">
    <property type="protein sequence ID" value="MCL9769553.1"/>
    <property type="molecule type" value="Genomic_DNA"/>
</dbReference>
<dbReference type="Proteomes" id="UP001203342">
    <property type="component" value="Unassembled WGS sequence"/>
</dbReference>
<feature type="transmembrane region" description="Helical" evidence="1">
    <location>
        <begin position="12"/>
        <end position="27"/>
    </location>
</feature>
<proteinExistence type="predicted"/>
<feature type="transmembrane region" description="Helical" evidence="1">
    <location>
        <begin position="39"/>
        <end position="59"/>
    </location>
</feature>
<evidence type="ECO:0000256" key="1">
    <source>
        <dbReference type="SAM" id="Phobius"/>
    </source>
</evidence>
<comment type="caution">
    <text evidence="2">The sequence shown here is derived from an EMBL/GenBank/DDBJ whole genome shotgun (WGS) entry which is preliminary data.</text>
</comment>
<reference evidence="2 3" key="1">
    <citation type="submission" date="2022-05" db="EMBL/GenBank/DDBJ databases">
        <title>Flavobacterium sp., isolated from activated sludge.</title>
        <authorList>
            <person name="Ran Q."/>
        </authorList>
    </citation>
    <scope>NUCLEOTIDE SEQUENCE [LARGE SCALE GENOMIC DNA]</scope>
    <source>
        <strain evidence="2 3">HXWNR69</strain>
    </source>
</reference>
<keyword evidence="3" id="KW-1185">Reference proteome</keyword>
<keyword evidence="1" id="KW-0812">Transmembrane</keyword>
<organism evidence="2 3">
    <name type="scientific">Flavobacterium fragile</name>
    <dbReference type="NCBI Taxonomy" id="2949085"/>
    <lineage>
        <taxon>Bacteria</taxon>
        <taxon>Pseudomonadati</taxon>
        <taxon>Bacteroidota</taxon>
        <taxon>Flavobacteriia</taxon>
        <taxon>Flavobacteriales</taxon>
        <taxon>Flavobacteriaceae</taxon>
        <taxon>Flavobacterium</taxon>
    </lineage>
</organism>
<gene>
    <name evidence="2" type="ORF">NAT47_03900</name>
</gene>
<keyword evidence="1" id="KW-1133">Transmembrane helix</keyword>
<protein>
    <submittedName>
        <fullName evidence="2">Uncharacterized protein</fullName>
    </submittedName>
</protein>
<name>A0ABT0TEZ9_9FLAO</name>
<keyword evidence="1" id="KW-0472">Membrane</keyword>
<accession>A0ABT0TEZ9</accession>
<evidence type="ECO:0000313" key="2">
    <source>
        <dbReference type="EMBL" id="MCL9769553.1"/>
    </source>
</evidence>
<feature type="transmembrane region" description="Helical" evidence="1">
    <location>
        <begin position="96"/>
        <end position="115"/>
    </location>
</feature>
<sequence length="127" mass="14690">MSFLAEPDEFYVKIGFLIVFVIGYLIIQKTNNLKLTLQYVLYSYGIAILLLSLTISHVFSGFPQDVSDLEDKKKLLYHLQRNTDALVEITEAFRDLVLITFLFLVAIISKIIKYFKLENSPQQSLHK</sequence>